<dbReference type="RefSeq" id="WP_144278917.1">
    <property type="nucleotide sequence ID" value="NZ_CP041730.1"/>
</dbReference>
<dbReference type="InterPro" id="IPR002636">
    <property type="entry name" value="DUF29"/>
</dbReference>
<sequence>MSRIGYEQDVVAWANEQAALIRAGKFEQLDLEHIAEEIEDVGKSEQRELANRMAILLAHLLKWQFQSERRGASWKNTINVQREAIAWRLRKTPSLKHDVADPEWWQYVWGDATDLAGRETGLDGFPKACPWPFETIMSDWLPEPFSN</sequence>
<dbReference type="OrthoDB" id="5766125at2"/>
<dbReference type="EMBL" id="CP041730">
    <property type="protein sequence ID" value="QDQ27524.1"/>
    <property type="molecule type" value="Genomic_DNA"/>
</dbReference>
<evidence type="ECO:0000313" key="2">
    <source>
        <dbReference type="Proteomes" id="UP000317550"/>
    </source>
</evidence>
<dbReference type="Proteomes" id="UP000317550">
    <property type="component" value="Chromosome"/>
</dbReference>
<accession>A0A516SH83</accession>
<gene>
    <name evidence="1" type="ORF">FNU76_14805</name>
</gene>
<protein>
    <submittedName>
        <fullName evidence="1">DUF29 domain-containing protein</fullName>
    </submittedName>
</protein>
<keyword evidence="2" id="KW-1185">Reference proteome</keyword>
<dbReference type="Pfam" id="PF01724">
    <property type="entry name" value="DUF29"/>
    <property type="match status" value="1"/>
</dbReference>
<evidence type="ECO:0000313" key="1">
    <source>
        <dbReference type="EMBL" id="QDQ27524.1"/>
    </source>
</evidence>
<organism evidence="1 2">
    <name type="scientific">Chitinimonas arctica</name>
    <dbReference type="NCBI Taxonomy" id="2594795"/>
    <lineage>
        <taxon>Bacteria</taxon>
        <taxon>Pseudomonadati</taxon>
        <taxon>Pseudomonadota</taxon>
        <taxon>Betaproteobacteria</taxon>
        <taxon>Neisseriales</taxon>
        <taxon>Chitinibacteraceae</taxon>
        <taxon>Chitinimonas</taxon>
    </lineage>
</organism>
<dbReference type="AlphaFoldDB" id="A0A516SH83"/>
<name>A0A516SH83_9NEIS</name>
<dbReference type="PANTHER" id="PTHR34235">
    <property type="entry name" value="SLR1203 PROTEIN-RELATED"/>
    <property type="match status" value="1"/>
</dbReference>
<reference evidence="2" key="1">
    <citation type="submission" date="2019-07" db="EMBL/GenBank/DDBJ databases">
        <title>Chitinimonas sp. nov., isolated from Ny-Alesund, arctica soil.</title>
        <authorList>
            <person name="Xu Q."/>
            <person name="Peng F."/>
        </authorList>
    </citation>
    <scope>NUCLEOTIDE SEQUENCE [LARGE SCALE GENOMIC DNA]</scope>
    <source>
        <strain evidence="2">R3-44</strain>
    </source>
</reference>
<dbReference type="Gene3D" id="1.20.1220.20">
    <property type="entry name" value="Uncharcterised protein PF01724"/>
    <property type="match status" value="1"/>
</dbReference>
<proteinExistence type="predicted"/>
<dbReference type="KEGG" id="cari:FNU76_14805"/>
<dbReference type="PANTHER" id="PTHR34235:SF4">
    <property type="entry name" value="SLR0291 PROTEIN"/>
    <property type="match status" value="1"/>
</dbReference>